<proteinExistence type="predicted"/>
<dbReference type="InterPro" id="IPR027417">
    <property type="entry name" value="P-loop_NTPase"/>
</dbReference>
<protein>
    <submittedName>
        <fullName evidence="1">Uncharacterized protein</fullName>
    </submittedName>
</protein>
<gene>
    <name evidence="1" type="ORF">PLEPLA_LOCUS3648</name>
</gene>
<keyword evidence="2" id="KW-1185">Reference proteome</keyword>
<organism evidence="1 2">
    <name type="scientific">Pleuronectes platessa</name>
    <name type="common">European plaice</name>
    <dbReference type="NCBI Taxonomy" id="8262"/>
    <lineage>
        <taxon>Eukaryota</taxon>
        <taxon>Metazoa</taxon>
        <taxon>Chordata</taxon>
        <taxon>Craniata</taxon>
        <taxon>Vertebrata</taxon>
        <taxon>Euteleostomi</taxon>
        <taxon>Actinopterygii</taxon>
        <taxon>Neopterygii</taxon>
        <taxon>Teleostei</taxon>
        <taxon>Neoteleostei</taxon>
        <taxon>Acanthomorphata</taxon>
        <taxon>Carangaria</taxon>
        <taxon>Pleuronectiformes</taxon>
        <taxon>Pleuronectoidei</taxon>
        <taxon>Pleuronectidae</taxon>
        <taxon>Pleuronectes</taxon>
    </lineage>
</organism>
<dbReference type="GO" id="GO:0046404">
    <property type="term" value="F:ATP-dependent polydeoxyribonucleotide 5'-hydroxyl-kinase activity"/>
    <property type="evidence" value="ECO:0007669"/>
    <property type="project" value="TreeGrafter"/>
</dbReference>
<dbReference type="GO" id="GO:0046403">
    <property type="term" value="F:polynucleotide 3'-phosphatase activity"/>
    <property type="evidence" value="ECO:0007669"/>
    <property type="project" value="TreeGrafter"/>
</dbReference>
<dbReference type="GO" id="GO:0005634">
    <property type="term" value="C:nucleus"/>
    <property type="evidence" value="ECO:0007669"/>
    <property type="project" value="TreeGrafter"/>
</dbReference>
<dbReference type="PANTHER" id="PTHR12083:SF9">
    <property type="entry name" value="BIFUNCTIONAL POLYNUCLEOTIDE PHOSPHATASE_KINASE"/>
    <property type="match status" value="1"/>
</dbReference>
<dbReference type="AlphaFoldDB" id="A0A9N7TP92"/>
<dbReference type="GO" id="GO:0006281">
    <property type="term" value="P:DNA repair"/>
    <property type="evidence" value="ECO:0007669"/>
    <property type="project" value="TreeGrafter"/>
</dbReference>
<dbReference type="Proteomes" id="UP001153269">
    <property type="component" value="Unassembled WGS sequence"/>
</dbReference>
<accession>A0A9N7TP92</accession>
<dbReference type="EMBL" id="CADEAL010000180">
    <property type="protein sequence ID" value="CAB1415929.1"/>
    <property type="molecule type" value="Genomic_DNA"/>
</dbReference>
<comment type="caution">
    <text evidence="1">The sequence shown here is derived from an EMBL/GenBank/DDBJ whole genome shotgun (WGS) entry which is preliminary data.</text>
</comment>
<dbReference type="Gene3D" id="3.40.50.300">
    <property type="entry name" value="P-loop containing nucleotide triphosphate hydrolases"/>
    <property type="match status" value="1"/>
</dbReference>
<reference evidence="1" key="1">
    <citation type="submission" date="2020-03" db="EMBL/GenBank/DDBJ databases">
        <authorList>
            <person name="Weist P."/>
        </authorList>
    </citation>
    <scope>NUCLEOTIDE SEQUENCE</scope>
</reference>
<dbReference type="GO" id="GO:0003690">
    <property type="term" value="F:double-stranded DNA binding"/>
    <property type="evidence" value="ECO:0007669"/>
    <property type="project" value="TreeGrafter"/>
</dbReference>
<dbReference type="PANTHER" id="PTHR12083">
    <property type="entry name" value="BIFUNCTIONAL POLYNUCLEOTIDE PHOSPHATASE/KINASE"/>
    <property type="match status" value="1"/>
</dbReference>
<evidence type="ECO:0000313" key="2">
    <source>
        <dbReference type="Proteomes" id="UP001153269"/>
    </source>
</evidence>
<sequence>MLYEDTPKKAAVLPWTNTNPDPKESSEASNLLYVDVAKAAGVSCRCFHFSASLEQAKHNNKFREMAPSESKHAKVNDMIFHSYKKHFVAPALSEGFAEILQIHFVPKFKDSQSETLFRQFSEG</sequence>
<name>A0A9N7TP92_PLEPL</name>
<evidence type="ECO:0000313" key="1">
    <source>
        <dbReference type="EMBL" id="CAB1415929.1"/>
    </source>
</evidence>